<dbReference type="AlphaFoldDB" id="A0A087G7U4"/>
<keyword evidence="4" id="KW-1185">Reference proteome</keyword>
<evidence type="ECO:0000313" key="3">
    <source>
        <dbReference type="EMBL" id="KFK25946.1"/>
    </source>
</evidence>
<feature type="region of interest" description="Disordered" evidence="1">
    <location>
        <begin position="1"/>
        <end position="23"/>
    </location>
</feature>
<proteinExistence type="predicted"/>
<dbReference type="OrthoDB" id="1098763at2759"/>
<feature type="domain" description="DUF4283" evidence="2">
    <location>
        <begin position="71"/>
        <end position="115"/>
    </location>
</feature>
<organism evidence="3 4">
    <name type="scientific">Arabis alpina</name>
    <name type="common">Alpine rock-cress</name>
    <dbReference type="NCBI Taxonomy" id="50452"/>
    <lineage>
        <taxon>Eukaryota</taxon>
        <taxon>Viridiplantae</taxon>
        <taxon>Streptophyta</taxon>
        <taxon>Embryophyta</taxon>
        <taxon>Tracheophyta</taxon>
        <taxon>Spermatophyta</taxon>
        <taxon>Magnoliopsida</taxon>
        <taxon>eudicotyledons</taxon>
        <taxon>Gunneridae</taxon>
        <taxon>Pentapetalae</taxon>
        <taxon>rosids</taxon>
        <taxon>malvids</taxon>
        <taxon>Brassicales</taxon>
        <taxon>Brassicaceae</taxon>
        <taxon>Arabideae</taxon>
        <taxon>Arabis</taxon>
    </lineage>
</organism>
<evidence type="ECO:0000313" key="4">
    <source>
        <dbReference type="Proteomes" id="UP000029120"/>
    </source>
</evidence>
<dbReference type="EMBL" id="CM002876">
    <property type="protein sequence ID" value="KFK25946.1"/>
    <property type="molecule type" value="Genomic_DNA"/>
</dbReference>
<reference evidence="4" key="1">
    <citation type="journal article" date="2015" name="Nat. Plants">
        <title>Genome expansion of Arabis alpina linked with retrotransposition and reduced symmetric DNA methylation.</title>
        <authorList>
            <person name="Willing E.M."/>
            <person name="Rawat V."/>
            <person name="Mandakova T."/>
            <person name="Maumus F."/>
            <person name="James G.V."/>
            <person name="Nordstroem K.J."/>
            <person name="Becker C."/>
            <person name="Warthmann N."/>
            <person name="Chica C."/>
            <person name="Szarzynska B."/>
            <person name="Zytnicki M."/>
            <person name="Albani M.C."/>
            <person name="Kiefer C."/>
            <person name="Bergonzi S."/>
            <person name="Castaings L."/>
            <person name="Mateos J.L."/>
            <person name="Berns M.C."/>
            <person name="Bujdoso N."/>
            <person name="Piofczyk T."/>
            <person name="de Lorenzo L."/>
            <person name="Barrero-Sicilia C."/>
            <person name="Mateos I."/>
            <person name="Piednoel M."/>
            <person name="Hagmann J."/>
            <person name="Chen-Min-Tao R."/>
            <person name="Iglesias-Fernandez R."/>
            <person name="Schuster S.C."/>
            <person name="Alonso-Blanco C."/>
            <person name="Roudier F."/>
            <person name="Carbonero P."/>
            <person name="Paz-Ares J."/>
            <person name="Davis S.J."/>
            <person name="Pecinka A."/>
            <person name="Quesneville H."/>
            <person name="Colot V."/>
            <person name="Lysak M.A."/>
            <person name="Weigel D."/>
            <person name="Coupland G."/>
            <person name="Schneeberger K."/>
        </authorList>
    </citation>
    <scope>NUCLEOTIDE SEQUENCE [LARGE SCALE GENOMIC DNA]</scope>
    <source>
        <strain evidence="4">cv. Pajares</strain>
    </source>
</reference>
<gene>
    <name evidence="3" type="ordered locus">AALP_Aa8g183400</name>
</gene>
<evidence type="ECO:0000256" key="1">
    <source>
        <dbReference type="SAM" id="MobiDB-lite"/>
    </source>
</evidence>
<dbReference type="Pfam" id="PF14111">
    <property type="entry name" value="DUF4283"/>
    <property type="match status" value="1"/>
</dbReference>
<evidence type="ECO:0000259" key="2">
    <source>
        <dbReference type="Pfam" id="PF14111"/>
    </source>
</evidence>
<accession>A0A087G7U4</accession>
<dbReference type="InterPro" id="IPR025558">
    <property type="entry name" value="DUF4283"/>
</dbReference>
<feature type="compositionally biased region" description="Polar residues" evidence="1">
    <location>
        <begin position="1"/>
        <end position="16"/>
    </location>
</feature>
<dbReference type="Proteomes" id="UP000029120">
    <property type="component" value="Chromosome 8"/>
</dbReference>
<dbReference type="Gramene" id="KFK25946">
    <property type="protein sequence ID" value="KFK25946"/>
    <property type="gene ID" value="AALP_AA8G183400"/>
</dbReference>
<name>A0A087G7U4_ARAAL</name>
<sequence>MASPQHHNQNEETSSPDPRWPHLHRWTAATSPVTPSQNLNDVSNSQPPSFIDLLASKSPFQNTSRMELRRGQIQAVVTKIWGRKCRIFCCKLGESTFLFHIPDESTRKWVLHRVPVWLTLKNIPYQVYSFKGIKWIASGIGEPMLTEKP</sequence>
<protein>
    <recommendedName>
        <fullName evidence="2">DUF4283 domain-containing protein</fullName>
    </recommendedName>
</protein>